<feature type="transmembrane region" description="Helical" evidence="1">
    <location>
        <begin position="152"/>
        <end position="179"/>
    </location>
</feature>
<keyword evidence="1" id="KW-0812">Transmembrane</keyword>
<feature type="transmembrane region" description="Helical" evidence="1">
    <location>
        <begin position="32"/>
        <end position="55"/>
    </location>
</feature>
<dbReference type="PATRIC" id="fig|1195236.3.peg.810"/>
<dbReference type="RefSeq" id="WP_004623794.1">
    <property type="nucleotide sequence ID" value="NZ_AORV01000018.1"/>
</dbReference>
<dbReference type="Pfam" id="PF09605">
    <property type="entry name" value="Trep_Strep"/>
    <property type="match status" value="1"/>
</dbReference>
<dbReference type="STRING" id="1195236.CTER_0492"/>
<keyword evidence="1" id="KW-0472">Membrane</keyword>
<keyword evidence="1" id="KW-1133">Transmembrane helix</keyword>
<evidence type="ECO:0000313" key="3">
    <source>
        <dbReference type="Proteomes" id="UP000014155"/>
    </source>
</evidence>
<proteinExistence type="predicted"/>
<dbReference type="EMBL" id="AORV01000018">
    <property type="protein sequence ID" value="EMS73482.1"/>
    <property type="molecule type" value="Genomic_DNA"/>
</dbReference>
<feature type="transmembrane region" description="Helical" evidence="1">
    <location>
        <begin position="84"/>
        <end position="100"/>
    </location>
</feature>
<feature type="transmembrane region" description="Helical" evidence="1">
    <location>
        <begin position="112"/>
        <end position="132"/>
    </location>
</feature>
<comment type="caution">
    <text evidence="2">The sequence shown here is derived from an EMBL/GenBank/DDBJ whole genome shotgun (WGS) entry which is preliminary data.</text>
</comment>
<dbReference type="NCBIfam" id="TIGR02185">
    <property type="entry name" value="Trep_Strep"/>
    <property type="match status" value="1"/>
</dbReference>
<evidence type="ECO:0000256" key="1">
    <source>
        <dbReference type="SAM" id="Phobius"/>
    </source>
</evidence>
<sequence>MDKKLNAKDLINIGIFTAIYFVVFFATGMTGYIPVMLLALPFLCPLAAGIPFMLFLTRVRKFGMVSIMGIILSLLMMLTGHPWVCLLTGIFFSLAGDLIMKSGGYRKWISLCAGYAVFSQWIVGLMIPLFIMRDTYFASIRSGYGDTYADTLMAITPAWLLGVFIVLAAAGAILGAYLGKAALKKHFKRAGIV</sequence>
<feature type="transmembrane region" description="Helical" evidence="1">
    <location>
        <begin position="9"/>
        <end position="26"/>
    </location>
</feature>
<dbReference type="InterPro" id="IPR011733">
    <property type="entry name" value="CHP02185_IM"/>
</dbReference>
<reference evidence="2 3" key="1">
    <citation type="journal article" date="2013" name="Genome Announc.">
        <title>Draft Genome Sequence of the Cellulolytic, Mesophilic, Anaerobic Bacterium Clostridium termitidis Strain CT1112 (DSM 5398).</title>
        <authorList>
            <person name="Lal S."/>
            <person name="Ramachandran U."/>
            <person name="Zhang X."/>
            <person name="Munir R."/>
            <person name="Sparling R."/>
            <person name="Levin D.B."/>
        </authorList>
    </citation>
    <scope>NUCLEOTIDE SEQUENCE [LARGE SCALE GENOMIC DNA]</scope>
    <source>
        <strain evidence="2 3">CT1112</strain>
    </source>
</reference>
<keyword evidence="3" id="KW-1185">Reference proteome</keyword>
<dbReference type="AlphaFoldDB" id="S0FNM0"/>
<accession>S0FNM0</accession>
<dbReference type="Proteomes" id="UP000014155">
    <property type="component" value="Unassembled WGS sequence"/>
</dbReference>
<dbReference type="eggNOG" id="ENOG502ZBND">
    <property type="taxonomic scope" value="Bacteria"/>
</dbReference>
<protein>
    <submittedName>
        <fullName evidence="2">Putative integral membrane protein</fullName>
    </submittedName>
</protein>
<name>S0FNM0_RUMCE</name>
<evidence type="ECO:0000313" key="2">
    <source>
        <dbReference type="EMBL" id="EMS73482.1"/>
    </source>
</evidence>
<gene>
    <name evidence="2" type="ORF">CTER_0492</name>
</gene>
<organism evidence="2 3">
    <name type="scientific">Ruminiclostridium cellobioparum subsp. termitidis CT1112</name>
    <dbReference type="NCBI Taxonomy" id="1195236"/>
    <lineage>
        <taxon>Bacteria</taxon>
        <taxon>Bacillati</taxon>
        <taxon>Bacillota</taxon>
        <taxon>Clostridia</taxon>
        <taxon>Eubacteriales</taxon>
        <taxon>Oscillospiraceae</taxon>
        <taxon>Ruminiclostridium</taxon>
    </lineage>
</organism>